<dbReference type="STRING" id="6945.B7P988"/>
<dbReference type="SMART" id="SM00147">
    <property type="entry name" value="RasGEF"/>
    <property type="match status" value="1"/>
</dbReference>
<dbReference type="GO" id="GO:0005886">
    <property type="term" value="C:plasma membrane"/>
    <property type="evidence" value="ECO:0000318"/>
    <property type="project" value="GO_Central"/>
</dbReference>
<protein>
    <submittedName>
        <fullName evidence="5 6">Cell division control protein, putative</fullName>
    </submittedName>
</protein>
<gene>
    <name evidence="5" type="ORF">IscW_ISCW017019</name>
</gene>
<evidence type="ECO:0000313" key="5">
    <source>
        <dbReference type="EMBL" id="EEC03160.1"/>
    </source>
</evidence>
<dbReference type="CDD" id="cd00155">
    <property type="entry name" value="RasGEF"/>
    <property type="match status" value="1"/>
</dbReference>
<evidence type="ECO:0000256" key="2">
    <source>
        <dbReference type="PROSITE-ProRule" id="PRU00168"/>
    </source>
</evidence>
<dbReference type="VEuPathDB" id="VectorBase:ISCI017019"/>
<dbReference type="GO" id="GO:0007265">
    <property type="term" value="P:Ras protein signal transduction"/>
    <property type="evidence" value="ECO:0000318"/>
    <property type="project" value="GO_Central"/>
</dbReference>
<keyword evidence="1 2" id="KW-0344">Guanine-nucleotide releasing factor</keyword>
<dbReference type="EnsemblMetazoa" id="ISCW017019-RA">
    <property type="protein sequence ID" value="ISCW017019-PA"/>
    <property type="gene ID" value="ISCW017019"/>
</dbReference>
<feature type="region of interest" description="Disordered" evidence="3">
    <location>
        <begin position="432"/>
        <end position="476"/>
    </location>
</feature>
<dbReference type="PROSITE" id="PS50009">
    <property type="entry name" value="RASGEF_CAT"/>
    <property type="match status" value="1"/>
</dbReference>
<dbReference type="EMBL" id="DS661893">
    <property type="protein sequence ID" value="EEC03160.1"/>
    <property type="molecule type" value="Genomic_DNA"/>
</dbReference>
<feature type="domain" description="Ras-GEF" evidence="4">
    <location>
        <begin position="171"/>
        <end position="395"/>
    </location>
</feature>
<evidence type="ECO:0000259" key="4">
    <source>
        <dbReference type="PROSITE" id="PS50009"/>
    </source>
</evidence>
<name>B7P988_IXOSC</name>
<feature type="compositionally biased region" description="Polar residues" evidence="3">
    <location>
        <begin position="522"/>
        <end position="542"/>
    </location>
</feature>
<evidence type="ECO:0000256" key="3">
    <source>
        <dbReference type="SAM" id="MobiDB-lite"/>
    </source>
</evidence>
<keyword evidence="5" id="KW-0131">Cell cycle</keyword>
<keyword evidence="7" id="KW-1185">Reference proteome</keyword>
<dbReference type="Gene3D" id="1.10.840.10">
    <property type="entry name" value="Ras guanine-nucleotide exchange factors catalytic domain"/>
    <property type="match status" value="1"/>
</dbReference>
<accession>B7P988</accession>
<dbReference type="InterPro" id="IPR008937">
    <property type="entry name" value="Ras-like_GEF"/>
</dbReference>
<organism>
    <name type="scientific">Ixodes scapularis</name>
    <name type="common">Black-legged tick</name>
    <name type="synonym">Deer tick</name>
    <dbReference type="NCBI Taxonomy" id="6945"/>
    <lineage>
        <taxon>Eukaryota</taxon>
        <taxon>Metazoa</taxon>
        <taxon>Ecdysozoa</taxon>
        <taxon>Arthropoda</taxon>
        <taxon>Chelicerata</taxon>
        <taxon>Arachnida</taxon>
        <taxon>Acari</taxon>
        <taxon>Parasitiformes</taxon>
        <taxon>Ixodida</taxon>
        <taxon>Ixodoidea</taxon>
        <taxon>Ixodidae</taxon>
        <taxon>Ixodinae</taxon>
        <taxon>Ixodes</taxon>
    </lineage>
</organism>
<dbReference type="EMBL" id="ABJB010899395">
    <property type="status" value="NOT_ANNOTATED_CDS"/>
    <property type="molecule type" value="Genomic_DNA"/>
</dbReference>
<sequence length="542" mass="60091">MGPQEPSGRTQTPMGSSPKANPGPTPQPCLVMDTENPAVPGFAVRSATFDAAVAFLIDCFLPVGGLEDNENRFPYIFLLMHEWFVTSEKLALCLVDKYWVQKFPLHFEASEMKQVLCLLQNRLCEEGHDALSDLVDPSRLPNFKDWTRCVSVRHPLTKHTRKVSLVFDHLEARELADHLTYIEHKVMRRITFLDFKQYAEQGNLDKNPRLERSISQFNGLSQWTQCMVLSRSLPQQRAEIVTKFVDVAKNLLELQNFSSLMAVVGGLNHSALARLSQTTGCLTGETRRTLAQYATLLSSAGNFSNYRKALADARDFRIPILGVHMKDLICVHVAFPDVVDGMLNLRKMAQLSHIFHELWEMQHTPVPLHVNLDLINTLKVSPSRPLTMEFASKVPEGTDSASVEKQICNMVELWGLIKQGFKCKNWGTVRPSRLQQQPQPVRRFKQSRSESESAPVIHRSSDARWKSEDGASTSGNIGCAVPTSTVAPGLIATAAPAPAMAPAPATTSASRMPETGTDVASPRTTAATVALTNSHDQPAQDT</sequence>
<dbReference type="InterPro" id="IPR023578">
    <property type="entry name" value="Ras_GEF_dom_sf"/>
</dbReference>
<dbReference type="InterPro" id="IPR001895">
    <property type="entry name" value="RASGEF_cat_dom"/>
</dbReference>
<dbReference type="GO" id="GO:0005085">
    <property type="term" value="F:guanyl-nucleotide exchange factor activity"/>
    <property type="evidence" value="ECO:0000318"/>
    <property type="project" value="GO_Central"/>
</dbReference>
<reference evidence="5 7" key="1">
    <citation type="submission" date="2008-03" db="EMBL/GenBank/DDBJ databases">
        <title>Annotation of Ixodes scapularis.</title>
        <authorList>
            <consortium name="Ixodes scapularis Genome Project Consortium"/>
            <person name="Caler E."/>
            <person name="Hannick L.I."/>
            <person name="Bidwell S."/>
            <person name="Joardar V."/>
            <person name="Thiagarajan M."/>
            <person name="Amedeo P."/>
            <person name="Galinsky K.J."/>
            <person name="Schobel S."/>
            <person name="Inman J."/>
            <person name="Hostetler J."/>
            <person name="Miller J."/>
            <person name="Hammond M."/>
            <person name="Megy K."/>
            <person name="Lawson D."/>
            <person name="Kodira C."/>
            <person name="Sutton G."/>
            <person name="Meyer J."/>
            <person name="Hill C.A."/>
            <person name="Birren B."/>
            <person name="Nene V."/>
            <person name="Collins F."/>
            <person name="Alarcon-Chaidez F."/>
            <person name="Wikel S."/>
            <person name="Strausberg R."/>
        </authorList>
    </citation>
    <scope>NUCLEOTIDE SEQUENCE [LARGE SCALE GENOMIC DNA]</scope>
    <source>
        <strain evidence="7">Wikel</strain>
        <strain evidence="5">Wikel colony</strain>
    </source>
</reference>
<dbReference type="Gene3D" id="1.20.870.10">
    <property type="entry name" value="Son of sevenless (SoS) protein Chain: S domain 1"/>
    <property type="match status" value="2"/>
</dbReference>
<dbReference type="OrthoDB" id="74314at2759"/>
<dbReference type="VEuPathDB" id="VectorBase:ISCP_038579"/>
<dbReference type="Proteomes" id="UP000001555">
    <property type="component" value="Unassembled WGS sequence"/>
</dbReference>
<feature type="compositionally biased region" description="Basic and acidic residues" evidence="3">
    <location>
        <begin position="459"/>
        <end position="469"/>
    </location>
</feature>
<dbReference type="PANTHER" id="PTHR23113:SF252">
    <property type="entry name" value="RAS GUANYL-RELEASING PROTEIN 3"/>
    <property type="match status" value="1"/>
</dbReference>
<feature type="region of interest" description="Disordered" evidence="3">
    <location>
        <begin position="500"/>
        <end position="542"/>
    </location>
</feature>
<dbReference type="AlphaFoldDB" id="B7P988"/>
<dbReference type="EMBL" id="ABJB010472626">
    <property type="status" value="NOT_ANNOTATED_CDS"/>
    <property type="molecule type" value="Genomic_DNA"/>
</dbReference>
<proteinExistence type="predicted"/>
<dbReference type="InterPro" id="IPR036964">
    <property type="entry name" value="RASGEF_cat_dom_sf"/>
</dbReference>
<dbReference type="PaxDb" id="6945-B7P988"/>
<dbReference type="HOGENOM" id="CLU_502769_0_0_1"/>
<dbReference type="InParanoid" id="B7P988"/>
<dbReference type="Pfam" id="PF00617">
    <property type="entry name" value="RasGEF"/>
    <property type="match status" value="1"/>
</dbReference>
<feature type="compositionally biased region" description="Low complexity" evidence="3">
    <location>
        <begin position="500"/>
        <end position="513"/>
    </location>
</feature>
<dbReference type="EMBL" id="ABJB010053523">
    <property type="status" value="NOT_ANNOTATED_CDS"/>
    <property type="molecule type" value="Genomic_DNA"/>
</dbReference>
<dbReference type="GO" id="GO:0051301">
    <property type="term" value="P:cell division"/>
    <property type="evidence" value="ECO:0007669"/>
    <property type="project" value="UniProtKB-KW"/>
</dbReference>
<evidence type="ECO:0000256" key="1">
    <source>
        <dbReference type="ARBA" id="ARBA00022658"/>
    </source>
</evidence>
<evidence type="ECO:0000313" key="6">
    <source>
        <dbReference type="EnsemblMetazoa" id="ISCW017019-PA"/>
    </source>
</evidence>
<dbReference type="EMBL" id="ABJB010170507">
    <property type="status" value="NOT_ANNOTATED_CDS"/>
    <property type="molecule type" value="Genomic_DNA"/>
</dbReference>
<dbReference type="SUPFAM" id="SSF48366">
    <property type="entry name" value="Ras GEF"/>
    <property type="match status" value="1"/>
</dbReference>
<feature type="region of interest" description="Disordered" evidence="3">
    <location>
        <begin position="1"/>
        <end position="28"/>
    </location>
</feature>
<dbReference type="EMBL" id="ABJB011139904">
    <property type="status" value="NOT_ANNOTATED_CDS"/>
    <property type="molecule type" value="Genomic_DNA"/>
</dbReference>
<dbReference type="VEuPathDB" id="VectorBase:ISCW017019"/>
<dbReference type="PANTHER" id="PTHR23113">
    <property type="entry name" value="GUANINE NUCLEOTIDE EXCHANGE FACTOR"/>
    <property type="match status" value="1"/>
</dbReference>
<reference evidence="6" key="2">
    <citation type="submission" date="2020-05" db="UniProtKB">
        <authorList>
            <consortium name="EnsemblMetazoa"/>
        </authorList>
    </citation>
    <scope>IDENTIFICATION</scope>
    <source>
        <strain evidence="6">wikel</strain>
    </source>
</reference>
<feature type="compositionally biased region" description="Polar residues" evidence="3">
    <location>
        <begin position="7"/>
        <end position="19"/>
    </location>
</feature>
<dbReference type="EMBL" id="ABJB010854658">
    <property type="status" value="NOT_ANNOTATED_CDS"/>
    <property type="molecule type" value="Genomic_DNA"/>
</dbReference>
<keyword evidence="5" id="KW-0132">Cell division</keyword>
<evidence type="ECO:0000313" key="7">
    <source>
        <dbReference type="Proteomes" id="UP000001555"/>
    </source>
</evidence>